<dbReference type="InterPro" id="IPR009686">
    <property type="entry name" value="Senescence/spartin_C"/>
</dbReference>
<evidence type="ECO:0000313" key="3">
    <source>
        <dbReference type="EMBL" id="KAF8479120.1"/>
    </source>
</evidence>
<feature type="domain" description="Senescence" evidence="2">
    <location>
        <begin position="241"/>
        <end position="509"/>
    </location>
</feature>
<evidence type="ECO:0000313" key="4">
    <source>
        <dbReference type="Proteomes" id="UP000759537"/>
    </source>
</evidence>
<dbReference type="AlphaFoldDB" id="A0A9P5T7V9"/>
<sequence>MSTTSEAYILVTIPNATLSSSSSGTITGQLALEYVTFDLPPTAAVTQDVLLVLVLRTGNVVVFEAPLDPTRALTVSSAQPSSSRSGGGGGGSARRRYVFHATRDDTEFTVELPLPPVEQPNADDIELFHSVLVGYVTDLRVDGELQQQLQSSPAPPARVVEGVAAAEEDLRGRFVLMNEGDGEIVGTLDGSVRVREDPSLVEKGHERDPVVVELPDGADTLDDGLLDEEVLVRTIPPEDRDWMLKGAVFVSHAISGTTTLLTSAMATASNLYIAHSTPSTATASNSTTAATTPKSSNTPSSSSSPPPPPSRTLLILQSPTTRKHLDRIHTVSGGAVKLSNKATAAVESLIDRTIGGGSSSSSANRGKGRAVPSPQPTGASDTTKHPTPSLPPRSRGPSPTPPDTKPALPSRHATSSRGQSPLPAPAPQPLRTRTSLALSASLILSALEASSVRLVEAGGAAVTAAVSHKYGTTAGENAALAASTARNIVLVYVDVRGLRRRVVVKRVAKTWARGHVARTREEDAAARRK</sequence>
<feature type="compositionally biased region" description="Low complexity" evidence="1">
    <location>
        <begin position="278"/>
        <end position="303"/>
    </location>
</feature>
<evidence type="ECO:0000259" key="2">
    <source>
        <dbReference type="Pfam" id="PF06911"/>
    </source>
</evidence>
<organism evidence="3 4">
    <name type="scientific">Russula ochroleuca</name>
    <dbReference type="NCBI Taxonomy" id="152965"/>
    <lineage>
        <taxon>Eukaryota</taxon>
        <taxon>Fungi</taxon>
        <taxon>Dikarya</taxon>
        <taxon>Basidiomycota</taxon>
        <taxon>Agaricomycotina</taxon>
        <taxon>Agaricomycetes</taxon>
        <taxon>Russulales</taxon>
        <taxon>Russulaceae</taxon>
        <taxon>Russula</taxon>
    </lineage>
</organism>
<evidence type="ECO:0000256" key="1">
    <source>
        <dbReference type="SAM" id="MobiDB-lite"/>
    </source>
</evidence>
<reference evidence="3" key="2">
    <citation type="journal article" date="2020" name="Nat. Commun.">
        <title>Large-scale genome sequencing of mycorrhizal fungi provides insights into the early evolution of symbiotic traits.</title>
        <authorList>
            <person name="Miyauchi S."/>
            <person name="Kiss E."/>
            <person name="Kuo A."/>
            <person name="Drula E."/>
            <person name="Kohler A."/>
            <person name="Sanchez-Garcia M."/>
            <person name="Morin E."/>
            <person name="Andreopoulos B."/>
            <person name="Barry K.W."/>
            <person name="Bonito G."/>
            <person name="Buee M."/>
            <person name="Carver A."/>
            <person name="Chen C."/>
            <person name="Cichocki N."/>
            <person name="Clum A."/>
            <person name="Culley D."/>
            <person name="Crous P.W."/>
            <person name="Fauchery L."/>
            <person name="Girlanda M."/>
            <person name="Hayes R.D."/>
            <person name="Keri Z."/>
            <person name="LaButti K."/>
            <person name="Lipzen A."/>
            <person name="Lombard V."/>
            <person name="Magnuson J."/>
            <person name="Maillard F."/>
            <person name="Murat C."/>
            <person name="Nolan M."/>
            <person name="Ohm R.A."/>
            <person name="Pangilinan J."/>
            <person name="Pereira M.F."/>
            <person name="Perotto S."/>
            <person name="Peter M."/>
            <person name="Pfister S."/>
            <person name="Riley R."/>
            <person name="Sitrit Y."/>
            <person name="Stielow J.B."/>
            <person name="Szollosi G."/>
            <person name="Zifcakova L."/>
            <person name="Stursova M."/>
            <person name="Spatafora J.W."/>
            <person name="Tedersoo L."/>
            <person name="Vaario L.M."/>
            <person name="Yamada A."/>
            <person name="Yan M."/>
            <person name="Wang P."/>
            <person name="Xu J."/>
            <person name="Bruns T."/>
            <person name="Baldrian P."/>
            <person name="Vilgalys R."/>
            <person name="Dunand C."/>
            <person name="Henrissat B."/>
            <person name="Grigoriev I.V."/>
            <person name="Hibbett D."/>
            <person name="Nagy L.G."/>
            <person name="Martin F.M."/>
        </authorList>
    </citation>
    <scope>NUCLEOTIDE SEQUENCE</scope>
    <source>
        <strain evidence="3">Prilba</strain>
    </source>
</reference>
<gene>
    <name evidence="3" type="ORF">DFH94DRAFT_40851</name>
</gene>
<dbReference type="GO" id="GO:0051301">
    <property type="term" value="P:cell division"/>
    <property type="evidence" value="ECO:0007669"/>
    <property type="project" value="TreeGrafter"/>
</dbReference>
<dbReference type="PANTHER" id="PTHR21068">
    <property type="entry name" value="SPARTIN"/>
    <property type="match status" value="1"/>
</dbReference>
<dbReference type="InterPro" id="IPR045036">
    <property type="entry name" value="Spartin-like"/>
</dbReference>
<feature type="region of interest" description="Disordered" evidence="1">
    <location>
        <begin position="353"/>
        <end position="430"/>
    </location>
</feature>
<comment type="caution">
    <text evidence="3">The sequence shown here is derived from an EMBL/GenBank/DDBJ whole genome shotgun (WGS) entry which is preliminary data.</text>
</comment>
<dbReference type="GO" id="GO:0005886">
    <property type="term" value="C:plasma membrane"/>
    <property type="evidence" value="ECO:0007669"/>
    <property type="project" value="TreeGrafter"/>
</dbReference>
<dbReference type="PANTHER" id="PTHR21068:SF43">
    <property type="entry name" value="SPARTIN"/>
    <property type="match status" value="1"/>
</dbReference>
<reference evidence="3" key="1">
    <citation type="submission" date="2019-10" db="EMBL/GenBank/DDBJ databases">
        <authorList>
            <consortium name="DOE Joint Genome Institute"/>
            <person name="Kuo A."/>
            <person name="Miyauchi S."/>
            <person name="Kiss E."/>
            <person name="Drula E."/>
            <person name="Kohler A."/>
            <person name="Sanchez-Garcia M."/>
            <person name="Andreopoulos B."/>
            <person name="Barry K.W."/>
            <person name="Bonito G."/>
            <person name="Buee M."/>
            <person name="Carver A."/>
            <person name="Chen C."/>
            <person name="Cichocki N."/>
            <person name="Clum A."/>
            <person name="Culley D."/>
            <person name="Crous P.W."/>
            <person name="Fauchery L."/>
            <person name="Girlanda M."/>
            <person name="Hayes R."/>
            <person name="Keri Z."/>
            <person name="LaButti K."/>
            <person name="Lipzen A."/>
            <person name="Lombard V."/>
            <person name="Magnuson J."/>
            <person name="Maillard F."/>
            <person name="Morin E."/>
            <person name="Murat C."/>
            <person name="Nolan M."/>
            <person name="Ohm R."/>
            <person name="Pangilinan J."/>
            <person name="Pereira M."/>
            <person name="Perotto S."/>
            <person name="Peter M."/>
            <person name="Riley R."/>
            <person name="Sitrit Y."/>
            <person name="Stielow B."/>
            <person name="Szollosi G."/>
            <person name="Zifcakova L."/>
            <person name="Stursova M."/>
            <person name="Spatafora J.W."/>
            <person name="Tedersoo L."/>
            <person name="Vaario L.-M."/>
            <person name="Yamada A."/>
            <person name="Yan M."/>
            <person name="Wang P."/>
            <person name="Xu J."/>
            <person name="Bruns T."/>
            <person name="Baldrian P."/>
            <person name="Vilgalys R."/>
            <person name="Henrissat B."/>
            <person name="Grigoriev I.V."/>
            <person name="Hibbett D."/>
            <person name="Nagy L.G."/>
            <person name="Martin F.M."/>
        </authorList>
    </citation>
    <scope>NUCLEOTIDE SEQUENCE</scope>
    <source>
        <strain evidence="3">Prilba</strain>
    </source>
</reference>
<name>A0A9P5T7V9_9AGAM</name>
<dbReference type="OrthoDB" id="20821at2759"/>
<dbReference type="Proteomes" id="UP000759537">
    <property type="component" value="Unassembled WGS sequence"/>
</dbReference>
<dbReference type="Pfam" id="PF06911">
    <property type="entry name" value="Senescence"/>
    <property type="match status" value="1"/>
</dbReference>
<feature type="region of interest" description="Disordered" evidence="1">
    <location>
        <begin position="73"/>
        <end position="94"/>
    </location>
</feature>
<dbReference type="EMBL" id="WHVB01000010">
    <property type="protein sequence ID" value="KAF8479120.1"/>
    <property type="molecule type" value="Genomic_DNA"/>
</dbReference>
<protein>
    <recommendedName>
        <fullName evidence="2">Senescence domain-containing protein</fullName>
    </recommendedName>
</protein>
<feature type="region of interest" description="Disordered" evidence="1">
    <location>
        <begin position="278"/>
        <end position="314"/>
    </location>
</feature>
<accession>A0A9P5T7V9</accession>
<proteinExistence type="predicted"/>
<keyword evidence="4" id="KW-1185">Reference proteome</keyword>